<evidence type="ECO:0000313" key="3">
    <source>
        <dbReference type="Proteomes" id="UP001215598"/>
    </source>
</evidence>
<sequence length="466" mass="50616">MFYDDSDYYSATTLDSKAADDDHTLQISDALLNLLDPRNTVKLDEDLLNEIHKWAPSYDDLLGSAIYSSEYPFQDEPVTFDVPLSLARPNPSIASTLDASSTSQSARARNPRPALHVSVTSCPSEPPLCSDDDYDYAAEDRELLEQRPSATQLALSPPLSEVLSPASAKDFGTPSPTSKAPSPADSAAEAQAQAKADTLIETVADWAVTHAEIEVEFAESDADADADGEIDAGSEVDDADGESKSDCQRPAPHFPADPEVRLTIRLPLRRQPTAVSPIPLPPQILSTHEYESDSEEEAEAYVESEPESDHEDADYGARPRPRSAPTAKRRCANSRAAIAVAPPKANGAKSRGPKILVPADEPRPKFVPDADGWYRCPVADRGCPHRLDSPSGISRHYDTAHLGVTHPCPACRLLLGPRRDVMKRHLENACKADEALVQRSLTEFIAEGRRKPTKLGKTTRKGAKRA</sequence>
<feature type="compositionally biased region" description="Polar residues" evidence="1">
    <location>
        <begin position="95"/>
        <end position="107"/>
    </location>
</feature>
<feature type="compositionally biased region" description="Low complexity" evidence="1">
    <location>
        <begin position="173"/>
        <end position="193"/>
    </location>
</feature>
<dbReference type="EMBL" id="JARKIB010000030">
    <property type="protein sequence ID" value="KAJ7763480.1"/>
    <property type="molecule type" value="Genomic_DNA"/>
</dbReference>
<protein>
    <submittedName>
        <fullName evidence="2">Uncharacterized protein</fullName>
    </submittedName>
</protein>
<proteinExistence type="predicted"/>
<dbReference type="Proteomes" id="UP001215598">
    <property type="component" value="Unassembled WGS sequence"/>
</dbReference>
<feature type="compositionally biased region" description="Basic residues" evidence="1">
    <location>
        <begin position="451"/>
        <end position="466"/>
    </location>
</feature>
<feature type="region of interest" description="Disordered" evidence="1">
    <location>
        <begin position="163"/>
        <end position="193"/>
    </location>
</feature>
<reference evidence="2" key="1">
    <citation type="submission" date="2023-03" db="EMBL/GenBank/DDBJ databases">
        <title>Massive genome expansion in bonnet fungi (Mycena s.s.) driven by repeated elements and novel gene families across ecological guilds.</title>
        <authorList>
            <consortium name="Lawrence Berkeley National Laboratory"/>
            <person name="Harder C.B."/>
            <person name="Miyauchi S."/>
            <person name="Viragh M."/>
            <person name="Kuo A."/>
            <person name="Thoen E."/>
            <person name="Andreopoulos B."/>
            <person name="Lu D."/>
            <person name="Skrede I."/>
            <person name="Drula E."/>
            <person name="Henrissat B."/>
            <person name="Morin E."/>
            <person name="Kohler A."/>
            <person name="Barry K."/>
            <person name="LaButti K."/>
            <person name="Morin E."/>
            <person name="Salamov A."/>
            <person name="Lipzen A."/>
            <person name="Mereny Z."/>
            <person name="Hegedus B."/>
            <person name="Baldrian P."/>
            <person name="Stursova M."/>
            <person name="Weitz H."/>
            <person name="Taylor A."/>
            <person name="Grigoriev I.V."/>
            <person name="Nagy L.G."/>
            <person name="Martin F."/>
            <person name="Kauserud H."/>
        </authorList>
    </citation>
    <scope>NUCLEOTIDE SEQUENCE</scope>
    <source>
        <strain evidence="2">CBHHK182m</strain>
    </source>
</reference>
<feature type="region of interest" description="Disordered" evidence="1">
    <location>
        <begin position="95"/>
        <end position="133"/>
    </location>
</feature>
<evidence type="ECO:0000256" key="1">
    <source>
        <dbReference type="SAM" id="MobiDB-lite"/>
    </source>
</evidence>
<feature type="region of interest" description="Disordered" evidence="1">
    <location>
        <begin position="218"/>
        <end position="257"/>
    </location>
</feature>
<feature type="region of interest" description="Disordered" evidence="1">
    <location>
        <begin position="273"/>
        <end position="362"/>
    </location>
</feature>
<gene>
    <name evidence="2" type="ORF">B0H16DRAFT_1804648</name>
</gene>
<comment type="caution">
    <text evidence="2">The sequence shown here is derived from an EMBL/GenBank/DDBJ whole genome shotgun (WGS) entry which is preliminary data.</text>
</comment>
<organism evidence="2 3">
    <name type="scientific">Mycena metata</name>
    <dbReference type="NCBI Taxonomy" id="1033252"/>
    <lineage>
        <taxon>Eukaryota</taxon>
        <taxon>Fungi</taxon>
        <taxon>Dikarya</taxon>
        <taxon>Basidiomycota</taxon>
        <taxon>Agaricomycotina</taxon>
        <taxon>Agaricomycetes</taxon>
        <taxon>Agaricomycetidae</taxon>
        <taxon>Agaricales</taxon>
        <taxon>Marasmiineae</taxon>
        <taxon>Mycenaceae</taxon>
        <taxon>Mycena</taxon>
    </lineage>
</organism>
<name>A0AAD7JHG9_9AGAR</name>
<keyword evidence="3" id="KW-1185">Reference proteome</keyword>
<feature type="compositionally biased region" description="Acidic residues" evidence="1">
    <location>
        <begin position="292"/>
        <end position="314"/>
    </location>
</feature>
<evidence type="ECO:0000313" key="2">
    <source>
        <dbReference type="EMBL" id="KAJ7763480.1"/>
    </source>
</evidence>
<accession>A0AAD7JHG9</accession>
<dbReference type="AlphaFoldDB" id="A0AAD7JHG9"/>
<feature type="region of interest" description="Disordered" evidence="1">
    <location>
        <begin position="447"/>
        <end position="466"/>
    </location>
</feature>
<feature type="compositionally biased region" description="Acidic residues" evidence="1">
    <location>
        <begin position="218"/>
        <end position="240"/>
    </location>
</feature>